<evidence type="ECO:0000259" key="1">
    <source>
        <dbReference type="PROSITE" id="PS51737"/>
    </source>
</evidence>
<gene>
    <name evidence="2" type="ORF">LCGC14_2052200</name>
</gene>
<feature type="domain" description="Recombinase" evidence="1">
    <location>
        <begin position="170"/>
        <end position="234"/>
    </location>
</feature>
<feature type="non-terminal residue" evidence="2">
    <location>
        <position position="234"/>
    </location>
</feature>
<protein>
    <recommendedName>
        <fullName evidence="1">Recombinase domain-containing protein</fullName>
    </recommendedName>
</protein>
<dbReference type="GO" id="GO:0003677">
    <property type="term" value="F:DNA binding"/>
    <property type="evidence" value="ECO:0007669"/>
    <property type="project" value="InterPro"/>
</dbReference>
<dbReference type="EMBL" id="LAZR01024272">
    <property type="protein sequence ID" value="KKL75709.1"/>
    <property type="molecule type" value="Genomic_DNA"/>
</dbReference>
<dbReference type="InterPro" id="IPR050639">
    <property type="entry name" value="SSR_resolvase"/>
</dbReference>
<dbReference type="PROSITE" id="PS51737">
    <property type="entry name" value="RECOMBINASE_DNA_BIND"/>
    <property type="match status" value="1"/>
</dbReference>
<reference evidence="2" key="1">
    <citation type="journal article" date="2015" name="Nature">
        <title>Complex archaea that bridge the gap between prokaryotes and eukaryotes.</title>
        <authorList>
            <person name="Spang A."/>
            <person name="Saw J.H."/>
            <person name="Jorgensen S.L."/>
            <person name="Zaremba-Niedzwiedzka K."/>
            <person name="Martijn J."/>
            <person name="Lind A.E."/>
            <person name="van Eijk R."/>
            <person name="Schleper C."/>
            <person name="Guy L."/>
            <person name="Ettema T.J."/>
        </authorList>
    </citation>
    <scope>NUCLEOTIDE SEQUENCE</scope>
</reference>
<dbReference type="InterPro" id="IPR006119">
    <property type="entry name" value="Resolv_N"/>
</dbReference>
<dbReference type="SMART" id="SM00857">
    <property type="entry name" value="Resolvase"/>
    <property type="match status" value="1"/>
</dbReference>
<dbReference type="PANTHER" id="PTHR30461">
    <property type="entry name" value="DNA-INVERTASE FROM LAMBDOID PROPHAGE"/>
    <property type="match status" value="1"/>
</dbReference>
<proteinExistence type="predicted"/>
<dbReference type="InterPro" id="IPR011109">
    <property type="entry name" value="DNA_bind_recombinase_dom"/>
</dbReference>
<dbReference type="GO" id="GO:0000150">
    <property type="term" value="F:DNA strand exchange activity"/>
    <property type="evidence" value="ECO:0007669"/>
    <property type="project" value="InterPro"/>
</dbReference>
<dbReference type="Pfam" id="PF00239">
    <property type="entry name" value="Resolvase"/>
    <property type="match status" value="1"/>
</dbReference>
<name>A0A0F9ENS5_9ZZZZ</name>
<dbReference type="Gene3D" id="3.40.50.1390">
    <property type="entry name" value="Resolvase, N-terminal catalytic domain"/>
    <property type="match status" value="1"/>
</dbReference>
<dbReference type="Gene3D" id="3.90.1750.20">
    <property type="entry name" value="Putative Large Serine Recombinase, Chain B, Domain 2"/>
    <property type="match status" value="1"/>
</dbReference>
<comment type="caution">
    <text evidence="2">The sequence shown here is derived from an EMBL/GenBank/DDBJ whole genome shotgun (WGS) entry which is preliminary data.</text>
</comment>
<dbReference type="SUPFAM" id="SSF53041">
    <property type="entry name" value="Resolvase-like"/>
    <property type="match status" value="1"/>
</dbReference>
<dbReference type="PANTHER" id="PTHR30461:SF23">
    <property type="entry name" value="DNA RECOMBINASE-RELATED"/>
    <property type="match status" value="1"/>
</dbReference>
<evidence type="ECO:0000313" key="2">
    <source>
        <dbReference type="EMBL" id="KKL75709.1"/>
    </source>
</evidence>
<dbReference type="InterPro" id="IPR038109">
    <property type="entry name" value="DNA_bind_recomb_sf"/>
</dbReference>
<organism evidence="2">
    <name type="scientific">marine sediment metagenome</name>
    <dbReference type="NCBI Taxonomy" id="412755"/>
    <lineage>
        <taxon>unclassified sequences</taxon>
        <taxon>metagenomes</taxon>
        <taxon>ecological metagenomes</taxon>
    </lineage>
</organism>
<dbReference type="InterPro" id="IPR036162">
    <property type="entry name" value="Resolvase-like_N_sf"/>
</dbReference>
<accession>A0A0F9ENS5</accession>
<dbReference type="AlphaFoldDB" id="A0A0F9ENS5"/>
<sequence>MTAPTRTAIAIARVSTDEQAASGRTSLDTQLAEIDSWAEREGYTVVDRIREEGVSVTGDLDPDTHPRPFWDAYSRLRDGEVDVIVFLSRDRLSRSSRPHAVVGLLAEARAHGDGLRFVQGGGTGDETTDFIMDAVNAVSVSQDASRRKEATRRGSRAKLEQGLVEGGTPPTGYRIEDHRYVVADDEAEVVRTIFRLYTGGRSQKSIAAWLNEHGVVTTWELRGRPRTSRGWSSS</sequence>
<dbReference type="Pfam" id="PF07508">
    <property type="entry name" value="Recombinase"/>
    <property type="match status" value="1"/>
</dbReference>